<accession>A0A6N1NWD6</accession>
<sequence>MDFQYMNNNQISSLDYFSLVNMLMNQISPETRKQILERLTDMNNQLMMGMNSQIQTDLPRSSMLNSRKKDATEIQHPSFDRLNYKGPNPLPLNIPINGNNQFAMNNSYQMASMMPALAQMPSMMMPVNNYANIGQYNRQAIKDDKTEIDLDDIIDEIQDEPDSLDKELARIKKLHTKIVADKRRRRKEREAISLQK</sequence>
<protein>
    <submittedName>
        <fullName evidence="1">Uncharacterized protein</fullName>
    </submittedName>
</protein>
<dbReference type="KEGG" id="vg:80518983"/>
<proteinExistence type="predicted"/>
<dbReference type="EMBL" id="KY523104">
    <property type="protein sequence ID" value="QKU35553.1"/>
    <property type="molecule type" value="Genomic_DNA"/>
</dbReference>
<evidence type="ECO:0000313" key="1">
    <source>
        <dbReference type="EMBL" id="QKU35553.1"/>
    </source>
</evidence>
<dbReference type="GeneID" id="80518983"/>
<reference evidence="1" key="1">
    <citation type="submission" date="2017-01" db="EMBL/GenBank/DDBJ databases">
        <authorList>
            <person name="Assis F.L."/>
            <person name="Abrahao J.S."/>
            <person name="Silva L."/>
            <person name="Khalil J.B."/>
            <person name="Rodrigues R."/>
            <person name="Silva L.S."/>
            <person name="Arantes T."/>
            <person name="Boratto P."/>
            <person name="Andrade M."/>
            <person name="Kroon E.G."/>
            <person name="Ribeiro B."/>
            <person name="Bergier I."/>
            <person name="Seligmann H."/>
            <person name="Ghigo E."/>
            <person name="Colson P."/>
            <person name="Levasseur A."/>
            <person name="Raoult D."/>
            <person name="Scola B.L."/>
        </authorList>
    </citation>
    <scope>NUCLEOTIDE SEQUENCE</scope>
    <source>
        <strain evidence="1">Soda lake</strain>
    </source>
</reference>
<name>A0A6N1NWD6_9VIRU</name>
<organism evidence="1">
    <name type="scientific">Tupanvirus soda lake</name>
    <dbReference type="NCBI Taxonomy" id="2126985"/>
    <lineage>
        <taxon>Viruses</taxon>
        <taxon>Varidnaviria</taxon>
        <taxon>Bamfordvirae</taxon>
        <taxon>Nucleocytoviricota</taxon>
        <taxon>Megaviricetes</taxon>
        <taxon>Imitervirales</taxon>
        <taxon>Mimiviridae</taxon>
        <taxon>Megamimivirinae</taxon>
        <taxon>Tupanvirus</taxon>
        <taxon>Tupanvirus salinum</taxon>
    </lineage>
</organism>
<reference evidence="1" key="2">
    <citation type="journal article" date="2018" name="Nat. Commun.">
        <title>Tailed giant Tupanvirus possesses the most complete translational apparatus of the known virosphere.</title>
        <authorList>
            <person name="Abrahao J."/>
            <person name="Silva L."/>
            <person name="Silva L.S."/>
            <person name="Khalil J.Y.B."/>
            <person name="Rodrigues R."/>
            <person name="Arantes T."/>
            <person name="Assis F."/>
            <person name="Boratto P."/>
            <person name="Andrade M."/>
            <person name="Kroon E.G."/>
            <person name="Ribeiro B."/>
            <person name="Bergier I."/>
            <person name="Seligmann H."/>
            <person name="Ghigo E."/>
            <person name="Colson P."/>
            <person name="Levasseur A."/>
            <person name="Kroemer G."/>
            <person name="Raoult D."/>
            <person name="La Scola B."/>
        </authorList>
    </citation>
    <scope>NUCLEOTIDE SEQUENCE [LARGE SCALE GENOMIC DNA]</scope>
    <source>
        <strain evidence="1">Soda lake</strain>
    </source>
</reference>
<dbReference type="RefSeq" id="YP_010782219.1">
    <property type="nucleotide sequence ID" value="NC_075039.1"/>
</dbReference>